<dbReference type="InterPro" id="IPR011256">
    <property type="entry name" value="Reg_factor_effector_dom_sf"/>
</dbReference>
<protein>
    <recommendedName>
        <fullName evidence="2">GyrI-like small molecule binding domain-containing protein</fullName>
    </recommendedName>
</protein>
<dbReference type="Gene3D" id="3.20.80.10">
    <property type="entry name" value="Regulatory factor, effector binding domain"/>
    <property type="match status" value="1"/>
</dbReference>
<gene>
    <name evidence="1" type="ordered locus">Sph21_4371</name>
</gene>
<dbReference type="eggNOG" id="COG4832">
    <property type="taxonomic scope" value="Bacteria"/>
</dbReference>
<dbReference type="EMBL" id="CP002584">
    <property type="protein sequence ID" value="ADZ80892.1"/>
    <property type="molecule type" value="Genomic_DNA"/>
</dbReference>
<dbReference type="KEGG" id="shg:Sph21_4371"/>
<organism evidence="1">
    <name type="scientific">Sphingobacterium sp. (strain 21)</name>
    <dbReference type="NCBI Taxonomy" id="743722"/>
    <lineage>
        <taxon>Bacteria</taxon>
        <taxon>Pseudomonadati</taxon>
        <taxon>Bacteroidota</taxon>
        <taxon>Sphingobacteriia</taxon>
        <taxon>Sphingobacteriales</taxon>
        <taxon>Sphingobacteriaceae</taxon>
        <taxon>Sphingobacterium</taxon>
    </lineage>
</organism>
<accession>F4C9K8</accession>
<evidence type="ECO:0008006" key="2">
    <source>
        <dbReference type="Google" id="ProtNLM"/>
    </source>
</evidence>
<dbReference type="HOGENOM" id="CLU_083625_0_0_10"/>
<evidence type="ECO:0000313" key="1">
    <source>
        <dbReference type="EMBL" id="ADZ80892.1"/>
    </source>
</evidence>
<reference evidence="1" key="1">
    <citation type="submission" date="2011-03" db="EMBL/GenBank/DDBJ databases">
        <title>Complete sequence of Sphingobacterium sp. 21.</title>
        <authorList>
            <consortium name="US DOE Joint Genome Institute"/>
            <person name="Lucas S."/>
            <person name="Copeland A."/>
            <person name="Lapidus A."/>
            <person name="Cheng J.-F."/>
            <person name="Goodwin L."/>
            <person name="Pitluck S."/>
            <person name="Davenport K."/>
            <person name="Detter J.C."/>
            <person name="Han C."/>
            <person name="Tapia R."/>
            <person name="Land M."/>
            <person name="Hauser L."/>
            <person name="Kyrpides N."/>
            <person name="Ivanova N."/>
            <person name="Ovchinnikova G."/>
            <person name="Pagani I."/>
            <person name="Siebers A.K."/>
            <person name="Allgaier M."/>
            <person name="Thelen M.P."/>
            <person name="Hugenholtz P."/>
            <person name="Woyke T."/>
        </authorList>
    </citation>
    <scope>NUCLEOTIDE SEQUENCE</scope>
    <source>
        <strain evidence="1">21</strain>
    </source>
</reference>
<sequence>MNKLAIQQEYKAYYTAREQAEIVEIDKAAYISILGKGSPGTAVFYEKKKAIAAFVAALENKHAGTGSAFTSNIVEIFYWFNEEEVGYVDIGNFYTTVDLELLYYRIAIRVPDFITDKEIKKVAKERPDISFANDFQHFTYTAGTCVQLLHVGPFAGELETLPVLQQFATDNGFRKSGMHHEIHLTNFEVGQSQTHLQTILRDSVTKQN</sequence>
<dbReference type="PATRIC" id="fig|743722.3.peg.4655"/>
<proteinExistence type="predicted"/>
<dbReference type="STRING" id="743722.Sph21_4371"/>
<dbReference type="OrthoDB" id="4772335at2"/>
<dbReference type="AlphaFoldDB" id="F4C9K8"/>
<name>F4C9K8_SPHS2</name>